<dbReference type="AlphaFoldDB" id="D3BMQ8"/>
<feature type="domain" description="DEAD-box RNA helicase Q" evidence="12">
    <location>
        <begin position="48"/>
        <end position="76"/>
    </location>
</feature>
<dbReference type="GO" id="GO:0003724">
    <property type="term" value="F:RNA helicase activity"/>
    <property type="evidence" value="ECO:0007669"/>
    <property type="project" value="UniProtKB-EC"/>
</dbReference>
<dbReference type="InterPro" id="IPR001650">
    <property type="entry name" value="Helicase_C-like"/>
</dbReference>
<evidence type="ECO:0000256" key="5">
    <source>
        <dbReference type="ARBA" id="ARBA00022840"/>
    </source>
</evidence>
<dbReference type="Gene3D" id="1.25.40.20">
    <property type="entry name" value="Ankyrin repeat-containing domain"/>
    <property type="match status" value="3"/>
</dbReference>
<dbReference type="Pfam" id="PF13637">
    <property type="entry name" value="Ank_4"/>
    <property type="match status" value="1"/>
</dbReference>
<dbReference type="PROSITE" id="PS51195">
    <property type="entry name" value="Q_MOTIF"/>
    <property type="match status" value="1"/>
</dbReference>
<dbReference type="InterPro" id="IPR027417">
    <property type="entry name" value="P-loop_NTPase"/>
</dbReference>
<gene>
    <name evidence="13" type="primary">tifA</name>
    <name evidence="13" type="ORF">PPL_12481</name>
</gene>
<evidence type="ECO:0000259" key="11">
    <source>
        <dbReference type="PROSITE" id="PS51194"/>
    </source>
</evidence>
<dbReference type="GO" id="GO:0003723">
    <property type="term" value="F:RNA binding"/>
    <property type="evidence" value="ECO:0007669"/>
    <property type="project" value="UniProtKB-KW"/>
</dbReference>
<dbReference type="FunFam" id="3.40.50.300:FF:000031">
    <property type="entry name" value="Eukaryotic initiation factor 4A-III"/>
    <property type="match status" value="1"/>
</dbReference>
<feature type="domain" description="Helicase C-terminal" evidence="11">
    <location>
        <begin position="260"/>
        <end position="421"/>
    </location>
</feature>
<dbReference type="Gene3D" id="3.40.50.300">
    <property type="entry name" value="P-loop containing nucleotide triphosphate hydrolases"/>
    <property type="match status" value="2"/>
</dbReference>
<dbReference type="InterPro" id="IPR002110">
    <property type="entry name" value="Ankyrin_rpt"/>
</dbReference>
<dbReference type="SUPFAM" id="SSF48403">
    <property type="entry name" value="Ankyrin repeat"/>
    <property type="match status" value="2"/>
</dbReference>
<dbReference type="InterPro" id="IPR014014">
    <property type="entry name" value="RNA_helicase_DEAD_Q_motif"/>
</dbReference>
<keyword evidence="5" id="KW-0067">ATP-binding</keyword>
<evidence type="ECO:0000256" key="4">
    <source>
        <dbReference type="ARBA" id="ARBA00022806"/>
    </source>
</evidence>
<keyword evidence="14" id="KW-1185">Reference proteome</keyword>
<dbReference type="CDD" id="cd18787">
    <property type="entry name" value="SF2_C_DEAD"/>
    <property type="match status" value="1"/>
</dbReference>
<evidence type="ECO:0000256" key="8">
    <source>
        <dbReference type="PROSITE-ProRule" id="PRU00552"/>
    </source>
</evidence>
<dbReference type="GO" id="GO:0016787">
    <property type="term" value="F:hydrolase activity"/>
    <property type="evidence" value="ECO:0007669"/>
    <property type="project" value="UniProtKB-KW"/>
</dbReference>
<comment type="catalytic activity">
    <reaction evidence="7">
        <text>ATP + H2O = ADP + phosphate + H(+)</text>
        <dbReference type="Rhea" id="RHEA:13065"/>
        <dbReference type="ChEBI" id="CHEBI:15377"/>
        <dbReference type="ChEBI" id="CHEBI:15378"/>
        <dbReference type="ChEBI" id="CHEBI:30616"/>
        <dbReference type="ChEBI" id="CHEBI:43474"/>
        <dbReference type="ChEBI" id="CHEBI:456216"/>
        <dbReference type="EC" id="3.6.4.13"/>
    </reaction>
</comment>
<dbReference type="SMART" id="SM00487">
    <property type="entry name" value="DEXDc"/>
    <property type="match status" value="1"/>
</dbReference>
<dbReference type="Pfam" id="PF00271">
    <property type="entry name" value="Helicase_C"/>
    <property type="match status" value="1"/>
</dbReference>
<dbReference type="CDD" id="cd18045">
    <property type="entry name" value="DEADc_EIF4AIII_DDX48"/>
    <property type="match status" value="1"/>
</dbReference>
<evidence type="ECO:0000259" key="12">
    <source>
        <dbReference type="PROSITE" id="PS51195"/>
    </source>
</evidence>
<evidence type="ECO:0000313" key="13">
    <source>
        <dbReference type="EMBL" id="EFA77270.1"/>
    </source>
</evidence>
<evidence type="ECO:0000256" key="1">
    <source>
        <dbReference type="ARBA" id="ARBA00012552"/>
    </source>
</evidence>
<evidence type="ECO:0000259" key="10">
    <source>
        <dbReference type="PROSITE" id="PS51192"/>
    </source>
</evidence>
<dbReference type="InterPro" id="IPR014001">
    <property type="entry name" value="Helicase_ATP-bd"/>
</dbReference>
<accession>D3BMQ8</accession>
<keyword evidence="4 13" id="KW-0347">Helicase</keyword>
<dbReference type="PROSITE" id="PS51192">
    <property type="entry name" value="HELICASE_ATP_BIND_1"/>
    <property type="match status" value="1"/>
</dbReference>
<dbReference type="InterPro" id="IPR000629">
    <property type="entry name" value="RNA-helicase_DEAD-box_CS"/>
</dbReference>
<protein>
    <recommendedName>
        <fullName evidence="1">RNA helicase</fullName>
        <ecNumber evidence="1">3.6.4.13</ecNumber>
    </recommendedName>
</protein>
<evidence type="ECO:0000256" key="6">
    <source>
        <dbReference type="ARBA" id="ARBA00022884"/>
    </source>
</evidence>
<evidence type="ECO:0000256" key="3">
    <source>
        <dbReference type="ARBA" id="ARBA00022801"/>
    </source>
</evidence>
<feature type="domain" description="Helicase ATP-binding" evidence="10">
    <location>
        <begin position="79"/>
        <end position="249"/>
    </location>
</feature>
<dbReference type="SUPFAM" id="SSF52540">
    <property type="entry name" value="P-loop containing nucleoside triphosphate hydrolases"/>
    <property type="match status" value="1"/>
</dbReference>
<dbReference type="PROSITE" id="PS00039">
    <property type="entry name" value="DEAD_ATP_HELICASE"/>
    <property type="match status" value="1"/>
</dbReference>
<dbReference type="OMA" id="SANCTSK"/>
<dbReference type="InterPro" id="IPR036770">
    <property type="entry name" value="Ankyrin_rpt-contain_sf"/>
</dbReference>
<evidence type="ECO:0000313" key="14">
    <source>
        <dbReference type="Proteomes" id="UP000001396"/>
    </source>
</evidence>
<reference evidence="13 14" key="1">
    <citation type="journal article" date="2011" name="Genome Res.">
        <title>Phylogeny-wide analysis of social amoeba genomes highlights ancient origins for complex intercellular communication.</title>
        <authorList>
            <person name="Heidel A.J."/>
            <person name="Lawal H.M."/>
            <person name="Felder M."/>
            <person name="Schilde C."/>
            <person name="Helps N.R."/>
            <person name="Tunggal B."/>
            <person name="Rivero F."/>
            <person name="John U."/>
            <person name="Schleicher M."/>
            <person name="Eichinger L."/>
            <person name="Platzer M."/>
            <person name="Noegel A.A."/>
            <person name="Schaap P."/>
            <person name="Gloeckner G."/>
        </authorList>
    </citation>
    <scope>NUCLEOTIDE SEQUENCE [LARGE SCALE GENOMIC DNA]</scope>
    <source>
        <strain evidence="14">ATCC 26659 / Pp 5 / PN500</strain>
    </source>
</reference>
<evidence type="ECO:0000256" key="7">
    <source>
        <dbReference type="ARBA" id="ARBA00047984"/>
    </source>
</evidence>
<feature type="compositionally biased region" description="Basic and acidic residues" evidence="9">
    <location>
        <begin position="7"/>
        <end position="31"/>
    </location>
</feature>
<proteinExistence type="predicted"/>
<dbReference type="Pfam" id="PF00270">
    <property type="entry name" value="DEAD"/>
    <property type="match status" value="1"/>
</dbReference>
<evidence type="ECO:0000256" key="9">
    <source>
        <dbReference type="SAM" id="MobiDB-lite"/>
    </source>
</evidence>
<dbReference type="PROSITE" id="PS51194">
    <property type="entry name" value="HELICASE_CTER"/>
    <property type="match status" value="1"/>
</dbReference>
<dbReference type="SMART" id="SM00490">
    <property type="entry name" value="HELICc"/>
    <property type="match status" value="1"/>
</dbReference>
<dbReference type="InterPro" id="IPR011545">
    <property type="entry name" value="DEAD/DEAH_box_helicase_dom"/>
</dbReference>
<sequence>MSYRSNRPTDRRDKRDHRGGDRSDHKKKDATTDSYETSGAKNIIEVCPTFESMHLKDDLLRGIFGFGFEKPSAIQQRAILPIIKGHDTIAQAQSGTGKTATFSIGALQSIDVSVKSPQVLILSPTRELAQQIQKVLMALGGFMSVQVHAFVGQKTIAEDLRRLEAGVHIVSGTPGRVLDLISRKALATRHIKMLILDEADEMLGLGFQQQINDVYRYLPPATQIVLVSATLTQDVINMTEKFMTDPVRILLKRDELTLEGIKQFFVSVEKEEWKFGTLCDIYDSLTITQAVIFCNTKQKVNILTDKMREANFTVASMHGDMEQKEREEIIKSFRSGENRVLITTDILARGIDVQQVSLVINYDLPNDRENYIHRIGRSGRFGRKGVAINFVKSSDIRILRDIEQFYSTQIDEMPLIFQLINEIGDLTTEVYRWPTLIKLPKQLIGYGYVDQLKDYLDYYQSEDRSIASNSIDMIMTRSIIPNIRLAVTNGHLSTIAYLFTTFPKCVQPKHIICAVNSGHLELVKYFLGFKETELYLEECIRISAASGHLEFIKLFFLHFPGYKMSTNTFSIVLSSGNIDVVKYVLDSGRAILDYELLFYPIYKGHLEILELLLPHFSNINSETIEFIAKNGRIDLLKEYLGNNRIENTTLSIDHVSQNGQLDTVVWLYENSKYFSLEIKLSPNALDLAAEKGHLDLVKYLHFNRSANCTSKAMDSAAKNGFIQIVEFLHSNRTEGCTVAGIDNASNDGRLKVVKFLHFNRSEGCSSKALDFAFRSGHLPIIKFLHKHRTEGYKPTTLSKTISNGHFEAVKFFFDNIPNPMIHDPSNDYVKRALEGNHIDIAEYLLSKGVIYTTSSMDINILIYKGYIEGIRFLYRYNILNGFTSLAIDTAVIKGDLQTIKFLFPIVGSTNVGLKPLLNAVKQKHLEIFKYLYESTTLSAQDIRSLAIDVCQKNCFPIMRYLFPKHPSILDHIPSNLLLSANQHITLGEIQLFHQLAFKRFSKFTLDRVVQDGNYEVTKFLINNRTERCTPSALEYAINLNRLDIFQLLVEAYPDLFNFMYIGNLCCQKGRLNMLKYLHYQGFNDSINSNCLKTATHLYRYDIVVFICENRSDVQITDALYMANSINHKEIATYLLGKQINQTLKINV</sequence>
<dbReference type="RefSeq" id="XP_020429399.1">
    <property type="nucleotide sequence ID" value="XM_020583212.1"/>
</dbReference>
<dbReference type="FunFam" id="3.40.50.300:FF:000849">
    <property type="entry name" value="ATP-dependent RNA helicase DBP5"/>
    <property type="match status" value="1"/>
</dbReference>
<dbReference type="GeneID" id="31367948"/>
<keyword evidence="6" id="KW-0694">RNA-binding</keyword>
<dbReference type="EMBL" id="ADBJ01000043">
    <property type="protein sequence ID" value="EFA77270.1"/>
    <property type="molecule type" value="Genomic_DNA"/>
</dbReference>
<dbReference type="STRING" id="670386.D3BMQ8"/>
<dbReference type="SMART" id="SM00248">
    <property type="entry name" value="ANK"/>
    <property type="match status" value="8"/>
</dbReference>
<evidence type="ECO:0000256" key="2">
    <source>
        <dbReference type="ARBA" id="ARBA00022741"/>
    </source>
</evidence>
<feature type="region of interest" description="Disordered" evidence="9">
    <location>
        <begin position="1"/>
        <end position="35"/>
    </location>
</feature>
<dbReference type="InParanoid" id="D3BMQ8"/>
<keyword evidence="2" id="KW-0547">Nucleotide-binding</keyword>
<comment type="caution">
    <text evidence="13">The sequence shown here is derived from an EMBL/GenBank/DDBJ whole genome shotgun (WGS) entry which is preliminary data.</text>
</comment>
<dbReference type="EC" id="3.6.4.13" evidence="1"/>
<dbReference type="Proteomes" id="UP000001396">
    <property type="component" value="Unassembled WGS sequence"/>
</dbReference>
<keyword evidence="3" id="KW-0378">Hydrolase</keyword>
<dbReference type="GO" id="GO:0005524">
    <property type="term" value="F:ATP binding"/>
    <property type="evidence" value="ECO:0007669"/>
    <property type="project" value="UniProtKB-KW"/>
</dbReference>
<dbReference type="PANTHER" id="PTHR47958">
    <property type="entry name" value="ATP-DEPENDENT RNA HELICASE DBP3"/>
    <property type="match status" value="1"/>
</dbReference>
<organism evidence="13 14">
    <name type="scientific">Heterostelium pallidum (strain ATCC 26659 / Pp 5 / PN500)</name>
    <name type="common">Cellular slime mold</name>
    <name type="synonym">Polysphondylium pallidum</name>
    <dbReference type="NCBI Taxonomy" id="670386"/>
    <lineage>
        <taxon>Eukaryota</taxon>
        <taxon>Amoebozoa</taxon>
        <taxon>Evosea</taxon>
        <taxon>Eumycetozoa</taxon>
        <taxon>Dictyostelia</taxon>
        <taxon>Acytosteliales</taxon>
        <taxon>Acytosteliaceae</taxon>
        <taxon>Heterostelium</taxon>
    </lineage>
</organism>
<feature type="short sequence motif" description="Q motif" evidence="8">
    <location>
        <begin position="48"/>
        <end position="76"/>
    </location>
</feature>
<name>D3BMQ8_HETP5</name>